<dbReference type="SUPFAM" id="SSF141673">
    <property type="entry name" value="MOSC N-terminal domain-like"/>
    <property type="match status" value="1"/>
</dbReference>
<dbReference type="InterPro" id="IPR005303">
    <property type="entry name" value="MOCOS_middle"/>
</dbReference>
<evidence type="ECO:0000259" key="1">
    <source>
        <dbReference type="PROSITE" id="PS51340"/>
    </source>
</evidence>
<evidence type="ECO:0000313" key="3">
    <source>
        <dbReference type="Proteomes" id="UP000808337"/>
    </source>
</evidence>
<reference evidence="2 3" key="1">
    <citation type="submission" date="2020-10" db="EMBL/GenBank/DDBJ databases">
        <title>Connecting structure to function with the recovery of over 1000 high-quality activated sludge metagenome-assembled genomes encoding full-length rRNA genes using long-read sequencing.</title>
        <authorList>
            <person name="Singleton C.M."/>
            <person name="Petriglieri F."/>
            <person name="Kristensen J.M."/>
            <person name="Kirkegaard R.H."/>
            <person name="Michaelsen T.Y."/>
            <person name="Andersen M.H."/>
            <person name="Karst S.M."/>
            <person name="Dueholm M.S."/>
            <person name="Nielsen P.H."/>
            <person name="Albertsen M."/>
        </authorList>
    </citation>
    <scope>NUCLEOTIDE SEQUENCE [LARGE SCALE GENOMIC DNA]</scope>
    <source>
        <strain evidence="2">Ribe_18-Q3-R11-54_MAXAC.273</strain>
    </source>
</reference>
<dbReference type="EMBL" id="JADKGY010000001">
    <property type="protein sequence ID" value="MBK9980887.1"/>
    <property type="molecule type" value="Genomic_DNA"/>
</dbReference>
<dbReference type="AlphaFoldDB" id="A0A9D7SS67"/>
<dbReference type="Pfam" id="PF03476">
    <property type="entry name" value="MOSC_N"/>
    <property type="match status" value="1"/>
</dbReference>
<name>A0A9D7SS67_9BACT</name>
<dbReference type="InterPro" id="IPR005302">
    <property type="entry name" value="MoCF_Sase_C"/>
</dbReference>
<proteinExistence type="predicted"/>
<dbReference type="PROSITE" id="PS51340">
    <property type="entry name" value="MOSC"/>
    <property type="match status" value="1"/>
</dbReference>
<dbReference type="GO" id="GO:0030170">
    <property type="term" value="F:pyridoxal phosphate binding"/>
    <property type="evidence" value="ECO:0007669"/>
    <property type="project" value="InterPro"/>
</dbReference>
<gene>
    <name evidence="2" type="ORF">IPP15_00440</name>
</gene>
<comment type="caution">
    <text evidence="2">The sequence shown here is derived from an EMBL/GenBank/DDBJ whole genome shotgun (WGS) entry which is preliminary data.</text>
</comment>
<dbReference type="SUPFAM" id="SSF50800">
    <property type="entry name" value="PK beta-barrel domain-like"/>
    <property type="match status" value="1"/>
</dbReference>
<dbReference type="GO" id="GO:0030151">
    <property type="term" value="F:molybdenum ion binding"/>
    <property type="evidence" value="ECO:0007669"/>
    <property type="project" value="InterPro"/>
</dbReference>
<feature type="domain" description="MOSC" evidence="1">
    <location>
        <begin position="92"/>
        <end position="262"/>
    </location>
</feature>
<dbReference type="Proteomes" id="UP000808337">
    <property type="component" value="Unassembled WGS sequence"/>
</dbReference>
<sequence>MPSNPVVSSITIYPVKSLDGTVLQKAMVTKGGCLQHDREYAIIDENGNFVNGKSNTMVHTLRSNVDFENEIISFRPMQESIWRQFHLEKEKVKLEEYLSDYFGKKVFFEQDKTGRFMDIPDIAGVTILSSSTLKEVSTWFPNMSLEETRRRFRATLEIDGVDAFWEDHLFSHEGSGIEFTVGDVTIIGMSPRARCVVPTRDSETGEVTHAFPKSFARHRASTLPSWSVLEEYGHHYYLTVNCYIPATEIGKWIHMGDEIRIVGEKVFY</sequence>
<protein>
    <submittedName>
        <fullName evidence="2">MOSC N-terminal beta barrel domain-containing protein</fullName>
    </submittedName>
</protein>
<evidence type="ECO:0000313" key="2">
    <source>
        <dbReference type="EMBL" id="MBK9980887.1"/>
    </source>
</evidence>
<dbReference type="GO" id="GO:0003824">
    <property type="term" value="F:catalytic activity"/>
    <property type="evidence" value="ECO:0007669"/>
    <property type="project" value="InterPro"/>
</dbReference>
<organism evidence="2 3">
    <name type="scientific">Candidatus Opimibacter skivensis</name>
    <dbReference type="NCBI Taxonomy" id="2982028"/>
    <lineage>
        <taxon>Bacteria</taxon>
        <taxon>Pseudomonadati</taxon>
        <taxon>Bacteroidota</taxon>
        <taxon>Saprospiria</taxon>
        <taxon>Saprospirales</taxon>
        <taxon>Saprospiraceae</taxon>
        <taxon>Candidatus Opimibacter</taxon>
    </lineage>
</organism>
<dbReference type="InterPro" id="IPR011037">
    <property type="entry name" value="Pyrv_Knase-like_insert_dom_sf"/>
</dbReference>
<accession>A0A9D7SS67</accession>